<name>A0A9Q3BZM4_9BASI</name>
<protein>
    <submittedName>
        <fullName evidence="1">Uncharacterized protein</fullName>
    </submittedName>
</protein>
<reference evidence="1" key="1">
    <citation type="submission" date="2021-03" db="EMBL/GenBank/DDBJ databases">
        <title>Draft genome sequence of rust myrtle Austropuccinia psidii MF-1, a brazilian biotype.</title>
        <authorList>
            <person name="Quecine M.C."/>
            <person name="Pachon D.M.R."/>
            <person name="Bonatelli M.L."/>
            <person name="Correr F.H."/>
            <person name="Franceschini L.M."/>
            <person name="Leite T.F."/>
            <person name="Margarido G.R.A."/>
            <person name="Almeida C.A."/>
            <person name="Ferrarezi J.A."/>
            <person name="Labate C.A."/>
        </authorList>
    </citation>
    <scope>NUCLEOTIDE SEQUENCE</scope>
    <source>
        <strain evidence="1">MF-1</strain>
    </source>
</reference>
<feature type="non-terminal residue" evidence="1">
    <location>
        <position position="1"/>
    </location>
</feature>
<evidence type="ECO:0000313" key="2">
    <source>
        <dbReference type="Proteomes" id="UP000765509"/>
    </source>
</evidence>
<sequence length="86" mass="9717">MHITQVASKIEFSSCCIPCVLIRTINAISIPKQHQLPPPPVLVERKTNGKGLRFLTQSSREGKSRVNRRRLTSRRTAVSIKSCFSR</sequence>
<dbReference type="EMBL" id="AVOT02003664">
    <property type="protein sequence ID" value="MBW0474213.1"/>
    <property type="molecule type" value="Genomic_DNA"/>
</dbReference>
<keyword evidence="2" id="KW-1185">Reference proteome</keyword>
<dbReference type="Proteomes" id="UP000765509">
    <property type="component" value="Unassembled WGS sequence"/>
</dbReference>
<comment type="caution">
    <text evidence="1">The sequence shown here is derived from an EMBL/GenBank/DDBJ whole genome shotgun (WGS) entry which is preliminary data.</text>
</comment>
<evidence type="ECO:0000313" key="1">
    <source>
        <dbReference type="EMBL" id="MBW0474213.1"/>
    </source>
</evidence>
<proteinExistence type="predicted"/>
<dbReference type="AlphaFoldDB" id="A0A9Q3BZM4"/>
<gene>
    <name evidence="1" type="ORF">O181_013928</name>
</gene>
<organism evidence="1 2">
    <name type="scientific">Austropuccinia psidii MF-1</name>
    <dbReference type="NCBI Taxonomy" id="1389203"/>
    <lineage>
        <taxon>Eukaryota</taxon>
        <taxon>Fungi</taxon>
        <taxon>Dikarya</taxon>
        <taxon>Basidiomycota</taxon>
        <taxon>Pucciniomycotina</taxon>
        <taxon>Pucciniomycetes</taxon>
        <taxon>Pucciniales</taxon>
        <taxon>Sphaerophragmiaceae</taxon>
        <taxon>Austropuccinia</taxon>
    </lineage>
</organism>
<accession>A0A9Q3BZM4</accession>